<evidence type="ECO:0000313" key="10">
    <source>
        <dbReference type="EMBL" id="HGQ86098.1"/>
    </source>
</evidence>
<evidence type="ECO:0000256" key="6">
    <source>
        <dbReference type="ARBA" id="ARBA00047615"/>
    </source>
</evidence>
<evidence type="ECO:0000259" key="9">
    <source>
        <dbReference type="Pfam" id="PF02224"/>
    </source>
</evidence>
<dbReference type="InterPro" id="IPR011994">
    <property type="entry name" value="Cytidylate_kinase_dom"/>
</dbReference>
<dbReference type="NCBIfam" id="TIGR00017">
    <property type="entry name" value="cmk"/>
    <property type="match status" value="1"/>
</dbReference>
<dbReference type="InterPro" id="IPR027417">
    <property type="entry name" value="P-loop_NTPase"/>
</dbReference>
<evidence type="ECO:0000256" key="8">
    <source>
        <dbReference type="HAMAP-Rule" id="MF_00238"/>
    </source>
</evidence>
<dbReference type="CDD" id="cd02020">
    <property type="entry name" value="CMPK"/>
    <property type="match status" value="1"/>
</dbReference>
<evidence type="ECO:0000256" key="1">
    <source>
        <dbReference type="ARBA" id="ARBA00009427"/>
    </source>
</evidence>
<dbReference type="AlphaFoldDB" id="A0A7C4NRJ6"/>
<feature type="binding site" evidence="8">
    <location>
        <begin position="11"/>
        <end position="19"/>
    </location>
    <ligand>
        <name>ATP</name>
        <dbReference type="ChEBI" id="CHEBI:30616"/>
    </ligand>
</feature>
<dbReference type="SUPFAM" id="SSF52540">
    <property type="entry name" value="P-loop containing nucleoside triphosphate hydrolases"/>
    <property type="match status" value="1"/>
</dbReference>
<keyword evidence="4 8" id="KW-0418">Kinase</keyword>
<evidence type="ECO:0000256" key="2">
    <source>
        <dbReference type="ARBA" id="ARBA00022679"/>
    </source>
</evidence>
<comment type="caution">
    <text evidence="10">The sequence shown here is derived from an EMBL/GenBank/DDBJ whole genome shotgun (WGS) entry which is preliminary data.</text>
</comment>
<comment type="similarity">
    <text evidence="1 8">Belongs to the cytidylate kinase family. Type 1 subfamily.</text>
</comment>
<dbReference type="EMBL" id="DSZN01000109">
    <property type="protein sequence ID" value="HGQ86098.1"/>
    <property type="molecule type" value="Genomic_DNA"/>
</dbReference>
<gene>
    <name evidence="8" type="primary">cmk</name>
    <name evidence="10" type="ORF">ENT66_07335</name>
</gene>
<proteinExistence type="inferred from homology"/>
<evidence type="ECO:0000256" key="4">
    <source>
        <dbReference type="ARBA" id="ARBA00022777"/>
    </source>
</evidence>
<evidence type="ECO:0000256" key="7">
    <source>
        <dbReference type="ARBA" id="ARBA00048478"/>
    </source>
</evidence>
<dbReference type="Gene3D" id="3.40.50.300">
    <property type="entry name" value="P-loop containing nucleotide triphosphate hydrolases"/>
    <property type="match status" value="1"/>
</dbReference>
<dbReference type="HAMAP" id="MF_00238">
    <property type="entry name" value="Cytidyl_kinase_type1"/>
    <property type="match status" value="1"/>
</dbReference>
<dbReference type="Pfam" id="PF02224">
    <property type="entry name" value="Cytidylate_kin"/>
    <property type="match status" value="1"/>
</dbReference>
<organism evidence="10">
    <name type="scientific">Thermodesulfobacterium geofontis</name>
    <dbReference type="NCBI Taxonomy" id="1295609"/>
    <lineage>
        <taxon>Bacteria</taxon>
        <taxon>Pseudomonadati</taxon>
        <taxon>Thermodesulfobacteriota</taxon>
        <taxon>Thermodesulfobacteria</taxon>
        <taxon>Thermodesulfobacteriales</taxon>
        <taxon>Thermodesulfobacteriaceae</taxon>
        <taxon>Thermodesulfobacterium</taxon>
    </lineage>
</organism>
<comment type="catalytic activity">
    <reaction evidence="6 8">
        <text>dCMP + ATP = dCDP + ADP</text>
        <dbReference type="Rhea" id="RHEA:25094"/>
        <dbReference type="ChEBI" id="CHEBI:30616"/>
        <dbReference type="ChEBI" id="CHEBI:57566"/>
        <dbReference type="ChEBI" id="CHEBI:58593"/>
        <dbReference type="ChEBI" id="CHEBI:456216"/>
        <dbReference type="EC" id="2.7.4.25"/>
    </reaction>
</comment>
<sequence>MKKFKIITIDGPASSGKTTVAKMIAQKFKVPLLESGALYRFVTYLLIKSEKSIQTYMENEDLLINFLKEAFQKVKIELTSEGTFIYWNGKLIKEELRKEEVENMVSQVSANKKIREFLTEIMRKLGKEDSLITEGRDMGSFVFPYADIKIFLTANEEIRVQRRLKEKMGKVIYKDKNLYEKVFNNIKFRDKLDSQREVAPLIIPEGAYIIDTSNLTPEEVLNEILKIIK</sequence>
<dbReference type="GO" id="GO:0005737">
    <property type="term" value="C:cytoplasm"/>
    <property type="evidence" value="ECO:0007669"/>
    <property type="project" value="UniProtKB-SubCell"/>
</dbReference>
<comment type="catalytic activity">
    <reaction evidence="7 8">
        <text>CMP + ATP = CDP + ADP</text>
        <dbReference type="Rhea" id="RHEA:11600"/>
        <dbReference type="ChEBI" id="CHEBI:30616"/>
        <dbReference type="ChEBI" id="CHEBI:58069"/>
        <dbReference type="ChEBI" id="CHEBI:60377"/>
        <dbReference type="ChEBI" id="CHEBI:456216"/>
        <dbReference type="EC" id="2.7.4.25"/>
    </reaction>
</comment>
<dbReference type="GO" id="GO:0036431">
    <property type="term" value="F:dCMP kinase activity"/>
    <property type="evidence" value="ECO:0007669"/>
    <property type="project" value="InterPro"/>
</dbReference>
<keyword evidence="3 8" id="KW-0547">Nucleotide-binding</keyword>
<comment type="subcellular location">
    <subcellularLocation>
        <location evidence="8">Cytoplasm</location>
    </subcellularLocation>
</comment>
<accession>A0A7C4NRJ6</accession>
<feature type="domain" description="Cytidylate kinase" evidence="9">
    <location>
        <begin position="7"/>
        <end position="229"/>
    </location>
</feature>
<evidence type="ECO:0000256" key="3">
    <source>
        <dbReference type="ARBA" id="ARBA00022741"/>
    </source>
</evidence>
<name>A0A7C4NRJ6_9BACT</name>
<dbReference type="InterPro" id="IPR003136">
    <property type="entry name" value="Cytidylate_kin"/>
</dbReference>
<protein>
    <recommendedName>
        <fullName evidence="8">Cytidylate kinase</fullName>
        <shortName evidence="8">CK</shortName>
        <ecNumber evidence="8">2.7.4.25</ecNumber>
    </recommendedName>
    <alternativeName>
        <fullName evidence="8">Cytidine monophosphate kinase</fullName>
        <shortName evidence="8">CMP kinase</shortName>
    </alternativeName>
</protein>
<evidence type="ECO:0000256" key="5">
    <source>
        <dbReference type="ARBA" id="ARBA00022840"/>
    </source>
</evidence>
<keyword evidence="5 8" id="KW-0067">ATP-binding</keyword>
<dbReference type="GO" id="GO:0006220">
    <property type="term" value="P:pyrimidine nucleotide metabolic process"/>
    <property type="evidence" value="ECO:0007669"/>
    <property type="project" value="UniProtKB-UniRule"/>
</dbReference>
<keyword evidence="2 8" id="KW-0808">Transferase</keyword>
<dbReference type="GO" id="GO:0005524">
    <property type="term" value="F:ATP binding"/>
    <property type="evidence" value="ECO:0007669"/>
    <property type="project" value="UniProtKB-UniRule"/>
</dbReference>
<reference evidence="10" key="1">
    <citation type="journal article" date="2020" name="mSystems">
        <title>Genome- and Community-Level Interaction Insights into Carbon Utilization and Element Cycling Functions of Hydrothermarchaeota in Hydrothermal Sediment.</title>
        <authorList>
            <person name="Zhou Z."/>
            <person name="Liu Y."/>
            <person name="Xu W."/>
            <person name="Pan J."/>
            <person name="Luo Z.H."/>
            <person name="Li M."/>
        </authorList>
    </citation>
    <scope>NUCLEOTIDE SEQUENCE [LARGE SCALE GENOMIC DNA]</scope>
    <source>
        <strain evidence="10">SpSt-6</strain>
    </source>
</reference>
<keyword evidence="8" id="KW-0963">Cytoplasm</keyword>
<dbReference type="EC" id="2.7.4.25" evidence="8"/>